<protein>
    <recommendedName>
        <fullName evidence="2">Uridine phosphorylase</fullName>
        <ecNumber evidence="1">2.4.2.3</ecNumber>
    </recommendedName>
</protein>
<gene>
    <name evidence="5" type="ORF">LWC34_48990</name>
</gene>
<keyword evidence="6" id="KW-1185">Reference proteome</keyword>
<dbReference type="PANTHER" id="PTHR43691:SF11">
    <property type="entry name" value="FI09636P-RELATED"/>
    <property type="match status" value="1"/>
</dbReference>
<sequence length="251" mass="26488">MDLPLLQFDATGAGMYSPSAPRLSEPWPSRAVMCFFHEQIAALVDRGAARLAGRFSVEMGGHGIYVTEDSRGESVAVFHPTVGAPTAVHHLERVVAAGVRSVVVCGGTGALVPLALGHVIVATGSIRDEGTSFHYAPAGSRVDVDPEVVGALTGLLEEQSVPHATGLTWTTDAPFRETPSKVAARRDQGCLVVEMEASALLAAGRFRGVKVGFLLYAGDDLSGKTWDMRNWTASDARARLLPLAIEASGRI</sequence>
<dbReference type="InterPro" id="IPR035994">
    <property type="entry name" value="Nucleoside_phosphorylase_sf"/>
</dbReference>
<dbReference type="PANTHER" id="PTHR43691">
    <property type="entry name" value="URIDINE PHOSPHORYLASE"/>
    <property type="match status" value="1"/>
</dbReference>
<evidence type="ECO:0000256" key="3">
    <source>
        <dbReference type="ARBA" id="ARBA00048447"/>
    </source>
</evidence>
<name>A0ABS8ZUP3_9PSEU</name>
<feature type="domain" description="Nucleoside phosphorylase" evidence="4">
    <location>
        <begin position="30"/>
        <end position="236"/>
    </location>
</feature>
<dbReference type="Pfam" id="PF01048">
    <property type="entry name" value="PNP_UDP_1"/>
    <property type="match status" value="1"/>
</dbReference>
<accession>A0ABS8ZUP3</accession>
<dbReference type="CDD" id="cd09007">
    <property type="entry name" value="NP-I_spr0068"/>
    <property type="match status" value="1"/>
</dbReference>
<proteinExistence type="predicted"/>
<evidence type="ECO:0000256" key="1">
    <source>
        <dbReference type="ARBA" id="ARBA00011888"/>
    </source>
</evidence>
<dbReference type="EC" id="2.4.2.3" evidence="1"/>
<comment type="caution">
    <text evidence="5">The sequence shown here is derived from an EMBL/GenBank/DDBJ whole genome shotgun (WGS) entry which is preliminary data.</text>
</comment>
<evidence type="ECO:0000256" key="2">
    <source>
        <dbReference type="ARBA" id="ARBA00021980"/>
    </source>
</evidence>
<evidence type="ECO:0000259" key="4">
    <source>
        <dbReference type="Pfam" id="PF01048"/>
    </source>
</evidence>
<comment type="catalytic activity">
    <reaction evidence="3">
        <text>uridine + phosphate = alpha-D-ribose 1-phosphate + uracil</text>
        <dbReference type="Rhea" id="RHEA:24388"/>
        <dbReference type="ChEBI" id="CHEBI:16704"/>
        <dbReference type="ChEBI" id="CHEBI:17568"/>
        <dbReference type="ChEBI" id="CHEBI:43474"/>
        <dbReference type="ChEBI" id="CHEBI:57720"/>
        <dbReference type="EC" id="2.4.2.3"/>
    </reaction>
</comment>
<reference evidence="5 6" key="1">
    <citation type="submission" date="2021-12" db="EMBL/GenBank/DDBJ databases">
        <title>Genome sequence of Kibdelosporangium philippinense ATCC 49844.</title>
        <authorList>
            <person name="Fedorov E.A."/>
            <person name="Omeragic M."/>
            <person name="Shalygina K.F."/>
            <person name="Maclea K.S."/>
        </authorList>
    </citation>
    <scope>NUCLEOTIDE SEQUENCE [LARGE SCALE GENOMIC DNA]</scope>
    <source>
        <strain evidence="5 6">ATCC 49844</strain>
    </source>
</reference>
<evidence type="ECO:0000313" key="5">
    <source>
        <dbReference type="EMBL" id="MCE7010690.1"/>
    </source>
</evidence>
<evidence type="ECO:0000313" key="6">
    <source>
        <dbReference type="Proteomes" id="UP001521150"/>
    </source>
</evidence>
<dbReference type="RefSeq" id="WP_233732826.1">
    <property type="nucleotide sequence ID" value="NZ_JAJVCN010000004.1"/>
</dbReference>
<dbReference type="EMBL" id="JAJVCN010000004">
    <property type="protein sequence ID" value="MCE7010690.1"/>
    <property type="molecule type" value="Genomic_DNA"/>
</dbReference>
<dbReference type="Proteomes" id="UP001521150">
    <property type="component" value="Unassembled WGS sequence"/>
</dbReference>
<dbReference type="InterPro" id="IPR000845">
    <property type="entry name" value="Nucleoside_phosphorylase_d"/>
</dbReference>
<organism evidence="5 6">
    <name type="scientific">Kibdelosporangium philippinense</name>
    <dbReference type="NCBI Taxonomy" id="211113"/>
    <lineage>
        <taxon>Bacteria</taxon>
        <taxon>Bacillati</taxon>
        <taxon>Actinomycetota</taxon>
        <taxon>Actinomycetes</taxon>
        <taxon>Pseudonocardiales</taxon>
        <taxon>Pseudonocardiaceae</taxon>
        <taxon>Kibdelosporangium</taxon>
    </lineage>
</organism>
<dbReference type="Gene3D" id="3.40.50.1580">
    <property type="entry name" value="Nucleoside phosphorylase domain"/>
    <property type="match status" value="1"/>
</dbReference>
<dbReference type="SUPFAM" id="SSF53167">
    <property type="entry name" value="Purine and uridine phosphorylases"/>
    <property type="match status" value="1"/>
</dbReference>